<dbReference type="RefSeq" id="WP_008788184.1">
    <property type="nucleotide sequence ID" value="NZ_GL636578.1"/>
</dbReference>
<dbReference type="Proteomes" id="UP000003157">
    <property type="component" value="Unassembled WGS sequence"/>
</dbReference>
<dbReference type="EMBL" id="ADKX01000017">
    <property type="protein sequence ID" value="EFW05692.1"/>
    <property type="molecule type" value="Genomic_DNA"/>
</dbReference>
<organism evidence="1 2">
    <name type="scientific">Coprobacillus cateniformis</name>
    <dbReference type="NCBI Taxonomy" id="100884"/>
    <lineage>
        <taxon>Bacteria</taxon>
        <taxon>Bacillati</taxon>
        <taxon>Bacillota</taxon>
        <taxon>Erysipelotrichia</taxon>
        <taxon>Erysipelotrichales</taxon>
        <taxon>Coprobacillaceae</taxon>
        <taxon>Coprobacillus</taxon>
    </lineage>
</organism>
<dbReference type="Gene3D" id="3.40.50.1110">
    <property type="entry name" value="SGNH hydrolase"/>
    <property type="match status" value="1"/>
</dbReference>
<dbReference type="STRING" id="100884.GCA_000269565_02915"/>
<proteinExistence type="predicted"/>
<dbReference type="InterPro" id="IPR036514">
    <property type="entry name" value="SGNH_hydro_sf"/>
</dbReference>
<sequence length="172" mass="20512">MLGLRQDQRFQSAMFYTMQELSFDFLLTKKCIDSYGYSVTILDALKQQNFKKVYLDLGSDEVNWMSPSLFIDKYSQVIDEIQRIHPDAQIYIQSIVPLKTKQKEPPIERIECYNVLLKQLCQKNQIVYLDLVSALTGSHKYLDENMIYDEYHYRTQMNQKWIDYITQHVITK</sequence>
<evidence type="ECO:0000313" key="1">
    <source>
        <dbReference type="EMBL" id="EFW05692.1"/>
    </source>
</evidence>
<name>E7G8I0_9FIRM</name>
<protein>
    <submittedName>
        <fullName evidence="1">Uncharacterized protein</fullName>
    </submittedName>
</protein>
<reference evidence="1 2" key="1">
    <citation type="submission" date="2010-12" db="EMBL/GenBank/DDBJ databases">
        <title>The Genome Sequence of Coprobacillus sp. strain 29_1.</title>
        <authorList>
            <consortium name="The Broad Institute Genome Sequencing Platform"/>
            <person name="Earl A."/>
            <person name="Ward D."/>
            <person name="Feldgarden M."/>
            <person name="Gevers D."/>
            <person name="Daigneault M."/>
            <person name="Sibley C.D."/>
            <person name="White A."/>
            <person name="Strauss J."/>
            <person name="Allen-Vercoe E."/>
            <person name="Young S.K."/>
            <person name="Zeng Q."/>
            <person name="Gargeya S."/>
            <person name="Fitzgerald M."/>
            <person name="Haas B."/>
            <person name="Abouelleil A."/>
            <person name="Alvarado L."/>
            <person name="Arachchi H.M."/>
            <person name="Berlin A."/>
            <person name="Brown A."/>
            <person name="Chapman S.B."/>
            <person name="Chen Z."/>
            <person name="Dunbar C."/>
            <person name="Freedman E."/>
            <person name="Gearin G."/>
            <person name="Gellesch M."/>
            <person name="Goldberg J."/>
            <person name="Griggs A."/>
            <person name="Gujja S."/>
            <person name="Heilman E."/>
            <person name="Heiman D."/>
            <person name="Howarth C."/>
            <person name="Larson L."/>
            <person name="Lui A."/>
            <person name="MacDonald P.J.P."/>
            <person name="Mehta T."/>
            <person name="Montmayeur A."/>
            <person name="Murphy C."/>
            <person name="Neiman D."/>
            <person name="Pearson M."/>
            <person name="Priest M."/>
            <person name="Roberts A."/>
            <person name="Saif S."/>
            <person name="Shea T."/>
            <person name="Shenoy N."/>
            <person name="Sisk P."/>
            <person name="Stolte C."/>
            <person name="Sykes S."/>
            <person name="White J."/>
            <person name="Yandava C."/>
            <person name="Nusbaum C."/>
            <person name="Birren B."/>
        </authorList>
    </citation>
    <scope>NUCLEOTIDE SEQUENCE [LARGE SCALE GENOMIC DNA]</scope>
    <source>
        <strain evidence="1 2">29_1</strain>
    </source>
</reference>
<dbReference type="AlphaFoldDB" id="E7G8I0"/>
<dbReference type="eggNOG" id="COG2755">
    <property type="taxonomic scope" value="Bacteria"/>
</dbReference>
<gene>
    <name evidence="1" type="ORF">HMPREF9488_01068</name>
</gene>
<dbReference type="SUPFAM" id="SSF52266">
    <property type="entry name" value="SGNH hydrolase"/>
    <property type="match status" value="1"/>
</dbReference>
<accession>E7G8I0</accession>
<evidence type="ECO:0000313" key="2">
    <source>
        <dbReference type="Proteomes" id="UP000003157"/>
    </source>
</evidence>
<keyword evidence="2" id="KW-1185">Reference proteome</keyword>
<dbReference type="HOGENOM" id="CLU_1552696_0_0_9"/>
<comment type="caution">
    <text evidence="1">The sequence shown here is derived from an EMBL/GenBank/DDBJ whole genome shotgun (WGS) entry which is preliminary data.</text>
</comment>